<dbReference type="InterPro" id="IPR009015">
    <property type="entry name" value="Fucose_isomerase_N/cen_sf"/>
</dbReference>
<evidence type="ECO:0000313" key="4">
    <source>
        <dbReference type="EMBL" id="PIU51245.1"/>
    </source>
</evidence>
<reference evidence="5" key="1">
    <citation type="submission" date="2017-09" db="EMBL/GenBank/DDBJ databases">
        <title>Depth-based differentiation of microbial function through sediment-hosted aquifers and enrichment of novel symbionts in the deep terrestrial subsurface.</title>
        <authorList>
            <person name="Probst A.J."/>
            <person name="Ladd B."/>
            <person name="Jarett J.K."/>
            <person name="Geller-Mcgrath D.E."/>
            <person name="Sieber C.M.K."/>
            <person name="Emerson J.B."/>
            <person name="Anantharaman K."/>
            <person name="Thomas B.C."/>
            <person name="Malmstrom R."/>
            <person name="Stieglmeier M."/>
            <person name="Klingl A."/>
            <person name="Woyke T."/>
            <person name="Ryan C.M."/>
            <person name="Banfield J.F."/>
        </authorList>
    </citation>
    <scope>NUCLEOTIDE SEQUENCE [LARGE SCALE GENOMIC DNA]</scope>
</reference>
<evidence type="ECO:0000259" key="3">
    <source>
        <dbReference type="Pfam" id="PF02952"/>
    </source>
</evidence>
<feature type="domain" description="L-fucose isomerase C-terminal" evidence="3">
    <location>
        <begin position="339"/>
        <end position="465"/>
    </location>
</feature>
<sequence>MNKVCLGVIMGNRGLFPGYLSTEGRKKTIEVLERQGFDVVVTAEKETKYGAIENLQEAKKCAQVFRRNRDRIDGILVSLPNFGDERAIAETIKMSEINVPVLVQAFPDELKKMDVKHRRDSFCGKLSACNNLKQYGIPFSLTKLHTVSPSSKDFISDIEWFAGVCRVVKGLRKARIGTIGARTTPFKTVRFNEKLLEYVGVSVETIDLLEIILQVEKLKDSDRAVQNQLKELKEYCPAAGVPEDALLKMAKLGVVIKRWVKENELDACALRCWPELQDAIGVFPCSFMSMMSNSLVPFACEVDAMGALAMYALQLASGKPSAILDWNNNYGSDPDKTVLFHCSNAPCSILKNPSMSYNAIHANVKGSCESSYGTCVGKIKPGPMTFLRISDTLGDIVACFGEGEFTDDPIDTFGGIGVAKIEGLQKLLQFLCKNGFEHHVAVNQTNVADMLGEAFANYLGWDVYHHMGSDLNIQQLNYKIRNN</sequence>
<protein>
    <submittedName>
        <fullName evidence="4">Fucose isomerase</fullName>
    </submittedName>
</protein>
<comment type="caution">
    <text evidence="4">The sequence shown here is derived from an EMBL/GenBank/DDBJ whole genome shotgun (WGS) entry which is preliminary data.</text>
</comment>
<keyword evidence="1 4" id="KW-0413">Isomerase</keyword>
<gene>
    <name evidence="4" type="ORF">COS91_05440</name>
</gene>
<dbReference type="Pfam" id="PF02952">
    <property type="entry name" value="Fucose_iso_C"/>
    <property type="match status" value="1"/>
</dbReference>
<keyword evidence="2" id="KW-0119">Carbohydrate metabolism</keyword>
<accession>A0A2M6ZFU1</accession>
<dbReference type="PANTHER" id="PTHR36120:SF1">
    <property type="entry name" value="L-FUCOSE ISOMERASE C-TERMINAL DOMAIN-CONTAINING PROTEIN"/>
    <property type="match status" value="1"/>
</dbReference>
<dbReference type="CDD" id="cd00578">
    <property type="entry name" value="L-fuc_L-ara-isomerases"/>
    <property type="match status" value="1"/>
</dbReference>
<dbReference type="GO" id="GO:0005737">
    <property type="term" value="C:cytoplasm"/>
    <property type="evidence" value="ECO:0007669"/>
    <property type="project" value="InterPro"/>
</dbReference>
<name>A0A2M6ZFU1_9BACT</name>
<dbReference type="GO" id="GO:0006004">
    <property type="term" value="P:fucose metabolic process"/>
    <property type="evidence" value="ECO:0007669"/>
    <property type="project" value="InterPro"/>
</dbReference>
<evidence type="ECO:0000313" key="5">
    <source>
        <dbReference type="Proteomes" id="UP000229227"/>
    </source>
</evidence>
<evidence type="ECO:0000256" key="1">
    <source>
        <dbReference type="ARBA" id="ARBA00023235"/>
    </source>
</evidence>
<dbReference type="AlphaFoldDB" id="A0A2M6ZFU1"/>
<organism evidence="4 5">
    <name type="scientific">Candidatus Desantisbacteria bacterium CG07_land_8_20_14_0_80_39_15</name>
    <dbReference type="NCBI Taxonomy" id="1974549"/>
    <lineage>
        <taxon>Bacteria</taxon>
        <taxon>Candidatus Desantisiibacteriota</taxon>
    </lineage>
</organism>
<dbReference type="InterPro" id="IPR015888">
    <property type="entry name" value="Fuc_isomerase_C"/>
</dbReference>
<dbReference type="Proteomes" id="UP000229227">
    <property type="component" value="Unassembled WGS sequence"/>
</dbReference>
<dbReference type="PANTHER" id="PTHR36120">
    <property type="entry name" value="FUCOSE ISOMERASE"/>
    <property type="match status" value="1"/>
</dbReference>
<proteinExistence type="predicted"/>
<evidence type="ECO:0000256" key="2">
    <source>
        <dbReference type="ARBA" id="ARBA00023277"/>
    </source>
</evidence>
<dbReference type="GO" id="GO:0008736">
    <property type="term" value="F:L-fucose isomerase activity"/>
    <property type="evidence" value="ECO:0007669"/>
    <property type="project" value="InterPro"/>
</dbReference>
<dbReference type="EMBL" id="PEWN01000086">
    <property type="protein sequence ID" value="PIU51245.1"/>
    <property type="molecule type" value="Genomic_DNA"/>
</dbReference>
<dbReference type="SUPFAM" id="SSF53743">
    <property type="entry name" value="FucI/AraA N-terminal and middle domains"/>
    <property type="match status" value="1"/>
</dbReference>